<dbReference type="Gene3D" id="3.40.50.1820">
    <property type="entry name" value="alpha/beta hydrolase"/>
    <property type="match status" value="1"/>
</dbReference>
<dbReference type="InterPro" id="IPR002410">
    <property type="entry name" value="Peptidase_S33"/>
</dbReference>
<dbReference type="InterPro" id="IPR000073">
    <property type="entry name" value="AB_hydrolase_1"/>
</dbReference>
<evidence type="ECO:0000259" key="3">
    <source>
        <dbReference type="Pfam" id="PF00561"/>
    </source>
</evidence>
<organism evidence="4 5">
    <name type="scientific">Corynebacterium argentoratense DSM 44202</name>
    <dbReference type="NCBI Taxonomy" id="1348662"/>
    <lineage>
        <taxon>Bacteria</taxon>
        <taxon>Bacillati</taxon>
        <taxon>Actinomycetota</taxon>
        <taxon>Actinomycetes</taxon>
        <taxon>Mycobacteriales</taxon>
        <taxon>Corynebacteriaceae</taxon>
        <taxon>Corynebacterium</taxon>
    </lineage>
</organism>
<dbReference type="AlphaFoldDB" id="U3GY61"/>
<dbReference type="GO" id="GO:0006508">
    <property type="term" value="P:proteolysis"/>
    <property type="evidence" value="ECO:0007669"/>
    <property type="project" value="InterPro"/>
</dbReference>
<dbReference type="eggNOG" id="COG0596">
    <property type="taxonomic scope" value="Bacteria"/>
</dbReference>
<dbReference type="GeneID" id="78250232"/>
<gene>
    <name evidence="4" type="ORF">CARG_07390</name>
</gene>
<dbReference type="EMBL" id="CP006365">
    <property type="protein sequence ID" value="AGU15598.1"/>
    <property type="molecule type" value="Genomic_DNA"/>
</dbReference>
<dbReference type="Pfam" id="PF00561">
    <property type="entry name" value="Abhydrolase_1"/>
    <property type="match status" value="1"/>
</dbReference>
<evidence type="ECO:0000313" key="4">
    <source>
        <dbReference type="EMBL" id="AGU15598.1"/>
    </source>
</evidence>
<comment type="similarity">
    <text evidence="1">Belongs to the peptidase S33 family.</text>
</comment>
<evidence type="ECO:0000256" key="2">
    <source>
        <dbReference type="ARBA" id="ARBA00022801"/>
    </source>
</evidence>
<keyword evidence="5" id="KW-1185">Reference proteome</keyword>
<dbReference type="RefSeq" id="WP_021011989.1">
    <property type="nucleotide sequence ID" value="NC_022198.1"/>
</dbReference>
<dbReference type="PANTHER" id="PTHR43248">
    <property type="entry name" value="2-SUCCINYL-6-HYDROXY-2,4-CYCLOHEXADIENE-1-CARBOXYLATE SYNTHASE"/>
    <property type="match status" value="1"/>
</dbReference>
<evidence type="ECO:0000256" key="1">
    <source>
        <dbReference type="ARBA" id="ARBA00010088"/>
    </source>
</evidence>
<dbReference type="OrthoDB" id="9796770at2"/>
<dbReference type="PATRIC" id="fig|1348662.3.peg.1459"/>
<protein>
    <recommendedName>
        <fullName evidence="3">AB hydrolase-1 domain-containing protein</fullName>
    </recommendedName>
</protein>
<dbReference type="STRING" id="1348662.CARG_07390"/>
<keyword evidence="2" id="KW-0378">Hydrolase</keyword>
<dbReference type="Proteomes" id="UP000016943">
    <property type="component" value="Chromosome"/>
</dbReference>
<dbReference type="PANTHER" id="PTHR43248:SF2">
    <property type="entry name" value="PROLYL AMINOPEPTIDASE"/>
    <property type="match status" value="1"/>
</dbReference>
<accession>U3GY61</accession>
<name>U3GY61_9CORY</name>
<sequence length="422" mass="46817">MNSTVSIRRFGHTVINHTVEVPWDHFASGEQQVLSVFAREIVADGNEDAPCVLYLQGGPGFPAPRPVGASGWVGELLKHYRVVLLDQRGTGRSNAQVLDAQHLKLLRADQIVEDAEAVRRELGVDQWALFGQSFGGFCINTYSSRHPESISHAMLTGGLPDISAGVDEVYRRTFAQVAARSEQFYAQFPFAEVAIREVCHHLDNAEELLPTGERLSSRRFRTIGIALGRGTGFDTLGYLLEDPFVVVGGEKRLRQDFLVDVGARVSFAGHPLYALVHEAIYGGTVPGATAWSAHRVREQVEGFEEQADPRTAGKFYLTGEHIFPWQFDEDPALREHKQAAEELAAFDQWTSLYDAATLKDRAPVAAAAVYLDDIFVPFSLSMATADQWRDLRPWVTNQFQHDGIGQDGAGIVGRLREMILER</sequence>
<dbReference type="GO" id="GO:0004177">
    <property type="term" value="F:aminopeptidase activity"/>
    <property type="evidence" value="ECO:0007669"/>
    <property type="project" value="UniProtKB-EC"/>
</dbReference>
<dbReference type="HOGENOM" id="CLU_024518_2_0_11"/>
<dbReference type="KEGG" id="caz:CARG_07390"/>
<feature type="domain" description="AB hydrolase-1" evidence="3">
    <location>
        <begin position="52"/>
        <end position="219"/>
    </location>
</feature>
<evidence type="ECO:0000313" key="5">
    <source>
        <dbReference type="Proteomes" id="UP000016943"/>
    </source>
</evidence>
<proteinExistence type="inferred from homology"/>
<dbReference type="InterPro" id="IPR029058">
    <property type="entry name" value="AB_hydrolase_fold"/>
</dbReference>
<dbReference type="SUPFAM" id="SSF53474">
    <property type="entry name" value="alpha/beta-Hydrolases"/>
    <property type="match status" value="1"/>
</dbReference>
<reference evidence="4 5" key="1">
    <citation type="journal article" date="2013" name="Genome Announc.">
        <title>Whole-Genome Sequence of the Clinical Strain Corynebacterium argentoratense DSM 44202, Isolated from a Human Throat Specimen.</title>
        <authorList>
            <person name="Bomholt C."/>
            <person name="Glaub A."/>
            <person name="Gravermann K."/>
            <person name="Albersmeier A."/>
            <person name="Brinkrolf K."/>
            <person name="Ruckert C."/>
            <person name="Tauch A."/>
        </authorList>
    </citation>
    <scope>NUCLEOTIDE SEQUENCE [LARGE SCALE GENOMIC DNA]</scope>
    <source>
        <strain evidence="4">DSM 44202</strain>
    </source>
</reference>
<dbReference type="PRINTS" id="PR00793">
    <property type="entry name" value="PROAMNOPTASE"/>
</dbReference>
<dbReference type="InterPro" id="IPR051601">
    <property type="entry name" value="Serine_prot/Carboxylest_S33"/>
</dbReference>